<accession>A0A812UDP2</accession>
<sequence>MVCVCVSRFCKISRGQGWVPRDVFGTWGSSRGSILTEQKCIDTCKSQRQCAAFYFTTSRTPRCWLLSTPDSYSPSYEPESATHRALVRVNNCSEAETGLNISIPEAQYLQGEFSVTNMHHHEPTYFRAGPNVERQLVLARGPDVQSTNHECEQLLTAIKKISVHCCIMRCFLLTPSMGRDSAGSYGFLTLFYTTTPCLQLELVSYSVWWDVSKLVSQFVWWSVLKEACLLACVVSNLSTSLAPLISLWWHAGMASTWVLLHTNSSDYEDEESGNAPEFFGQVIGCIHSDLVSNVFSHGEEAFQLNLQEKEVQDVDEKDRPGLNLSAVASLTLPSCPKPDEDFIYGTEERPDLYSLHPCECFGAAFADEAPVTETSDVAVPKDAAGTFNVGPVPDIKLLQGPYTCEENAQIARFQDVGLSDCQQNCESSPDCKFYIFGEASDDCTLYKSCDYIQHVGLQIVNSLYGKSPKSSSFCRIADPEGCWANIRRRSMLSFKPSDLPECLFQMQLDACDALQLLHGQVDGTCTRCLYIDASTPFASKGLTKVPLPETFPSGAQLVATCNDTSRMFAKQEGDLVWEGMEKPANFVCVSGKWEGSPGPGQSLANLMCERCIQVGSPRLQLLSRISMPEVFFLEHRKVHVTYPFASPGCTSAVQQTQARLRSTSSEMYVVMAKEKRQHKLSLQPNADEDTDTVSPHWYTTRNGELNTDVIGLAQIREFPDHDLYVVEGSSSVATWTLQNNGLLKSSDGKRCALAVDNAIRAVDCPEQPGEEFRWYLAGGDCILDIFMANTAAKLWSVKAETVSKDFVSLGHLAFRPGHSSLHGASLFGSCEASISVDANESDVPSDLAPLDLQVESAEELSVKERAAYTHVPALAVYDGVEHFQQRYPIFIALPGQGNAKNTNTTVVAHKVAVQAQLVASKWPTNQDRKADLLNLNCPAWLQKFTHVNPAIAANSASGGIAMPELMNIYQDTFYPASRYSNPTGMPFDCDLSDHSEYVGVDRCMRFGFLSVTPNGGVWGLRCPPGSVVASDNSMMPYCLQLGANMGPEQEFQSFSGSMDCPAGSAVSGWYNLPGIPVKANSSNGPGNFTGTRLWCRSTPLLSSCEQPTAAWCQTPGVVVSVSFDSNQFKLGCCQVQRRLGMALGEYTSLSETTNSAGYYCPARIDNTGAPIYSKAFIASLGEPENSSQKNGWTVKWDRWKERWLLEDPEGTATAFLPGSALSPAWINASGFSFSATFIEPLTAAYLTQQKPDGPFPKQKPTMPKLVPFRSEQPDYKEYCDPAFLEDPSQYPAAESMAETNPCYHVFNSMPANLDPEVDLPKGITEQSFWQCSERSKRRTFMSAQTQINLGQEGREIDEKLSWWGKVKLTAELAGAILGMIPWGSWSAPNEKSAEIAQENVKEKVEEEVKKTVSQKIKAFWKEKLANKEWWSTGLKNLKESTMKNITNGGASYAFKKAGKNKVWDKITAFPGKWSAPGAPNPPSPGQWENMSEELIKQTVPELNGDYDKDMQSLADASWKDCLPLQFGLSKVMCDLFCIQDSVRAGTSAVLSSLQDSHAVLMTNMQALLNYQTQLLLWTIGSVLQPQEAKKAEADVLSAPALLDGMRQLDLTHLTSEGLNLGLEVLDWHKTTGDQLLSRMAGMFINVSLQNWPHRRQAMKGMLHHYERSLHERLGASASSAPQKQMNRKLEHLRDQSFGQREAAHAVKSLQAHSSPRMMSWNDPASVSAWMSILESFLRCHEKHDAFTMLHLKALDQVEYAVTLAKNFSRCEGADTVALRESWQRAMRAEERSNEALLEAWSASIATSEHLGLVMDQGFLSHLVANLEFSEEGPLERCENGTRIAQRLYGHAVSVAVSALQPLALQLNTFQVLATYQEYQLKHRKLRYIPLNLDTSELKTVLADISNPKTPNGRALALRAVKTLGKQMCPEILRAADDAVEFLQPEEASLLLLS</sequence>
<evidence type="ECO:0000313" key="2">
    <source>
        <dbReference type="Proteomes" id="UP000604046"/>
    </source>
</evidence>
<dbReference type="EMBL" id="CAJNDS010002672">
    <property type="protein sequence ID" value="CAE7561939.1"/>
    <property type="molecule type" value="Genomic_DNA"/>
</dbReference>
<name>A0A812UDP2_9DINO</name>
<proteinExistence type="predicted"/>
<dbReference type="Proteomes" id="UP000604046">
    <property type="component" value="Unassembled WGS sequence"/>
</dbReference>
<organism evidence="1 2">
    <name type="scientific">Symbiodinium natans</name>
    <dbReference type="NCBI Taxonomy" id="878477"/>
    <lineage>
        <taxon>Eukaryota</taxon>
        <taxon>Sar</taxon>
        <taxon>Alveolata</taxon>
        <taxon>Dinophyceae</taxon>
        <taxon>Suessiales</taxon>
        <taxon>Symbiodiniaceae</taxon>
        <taxon>Symbiodinium</taxon>
    </lineage>
</organism>
<evidence type="ECO:0000313" key="1">
    <source>
        <dbReference type="EMBL" id="CAE7561939.1"/>
    </source>
</evidence>
<comment type="caution">
    <text evidence="1">The sequence shown here is derived from an EMBL/GenBank/DDBJ whole genome shotgun (WGS) entry which is preliminary data.</text>
</comment>
<protein>
    <submittedName>
        <fullName evidence="1">NEK5 protein</fullName>
    </submittedName>
</protein>
<keyword evidence="2" id="KW-1185">Reference proteome</keyword>
<reference evidence="1" key="1">
    <citation type="submission" date="2021-02" db="EMBL/GenBank/DDBJ databases">
        <authorList>
            <person name="Dougan E. K."/>
            <person name="Rhodes N."/>
            <person name="Thang M."/>
            <person name="Chan C."/>
        </authorList>
    </citation>
    <scope>NUCLEOTIDE SEQUENCE</scope>
</reference>
<gene>
    <name evidence="1" type="primary">NEK5</name>
    <name evidence="1" type="ORF">SNAT2548_LOCUS31720</name>
</gene>